<accession>A0A5B7EJK3</accession>
<evidence type="ECO:0000313" key="1">
    <source>
        <dbReference type="EMBL" id="MPC32704.1"/>
    </source>
</evidence>
<reference evidence="1 2" key="1">
    <citation type="submission" date="2019-05" db="EMBL/GenBank/DDBJ databases">
        <title>Another draft genome of Portunus trituberculatus and its Hox gene families provides insights of decapod evolution.</title>
        <authorList>
            <person name="Jeong J.-H."/>
            <person name="Song I."/>
            <person name="Kim S."/>
            <person name="Choi T."/>
            <person name="Kim D."/>
            <person name="Ryu S."/>
            <person name="Kim W."/>
        </authorList>
    </citation>
    <scope>NUCLEOTIDE SEQUENCE [LARGE SCALE GENOMIC DNA]</scope>
    <source>
        <tissue evidence="1">Muscle</tissue>
    </source>
</reference>
<keyword evidence="2" id="KW-1185">Reference proteome</keyword>
<organism evidence="1 2">
    <name type="scientific">Portunus trituberculatus</name>
    <name type="common">Swimming crab</name>
    <name type="synonym">Neptunus trituberculatus</name>
    <dbReference type="NCBI Taxonomy" id="210409"/>
    <lineage>
        <taxon>Eukaryota</taxon>
        <taxon>Metazoa</taxon>
        <taxon>Ecdysozoa</taxon>
        <taxon>Arthropoda</taxon>
        <taxon>Crustacea</taxon>
        <taxon>Multicrustacea</taxon>
        <taxon>Malacostraca</taxon>
        <taxon>Eumalacostraca</taxon>
        <taxon>Eucarida</taxon>
        <taxon>Decapoda</taxon>
        <taxon>Pleocyemata</taxon>
        <taxon>Brachyura</taxon>
        <taxon>Eubrachyura</taxon>
        <taxon>Portunoidea</taxon>
        <taxon>Portunidae</taxon>
        <taxon>Portuninae</taxon>
        <taxon>Portunus</taxon>
    </lineage>
</organism>
<gene>
    <name evidence="1" type="ORF">E2C01_026030</name>
</gene>
<evidence type="ECO:0000313" key="2">
    <source>
        <dbReference type="Proteomes" id="UP000324222"/>
    </source>
</evidence>
<proteinExistence type="predicted"/>
<comment type="caution">
    <text evidence="1">The sequence shown here is derived from an EMBL/GenBank/DDBJ whole genome shotgun (WGS) entry which is preliminary data.</text>
</comment>
<name>A0A5B7EJK3_PORTR</name>
<dbReference type="EMBL" id="VSRR010002676">
    <property type="protein sequence ID" value="MPC32704.1"/>
    <property type="molecule type" value="Genomic_DNA"/>
</dbReference>
<dbReference type="Proteomes" id="UP000324222">
    <property type="component" value="Unassembled WGS sequence"/>
</dbReference>
<sequence>MEGLGRCTDSIHLGTFASADFRVTSTLCCNTQASMVFQHLLHTASRRGETSHLWGTGYVVKTILIWFLHAPLPCLASVPSTSTLFTTATVHHGHSSLHERM</sequence>
<protein>
    <submittedName>
        <fullName evidence="1">Uncharacterized protein</fullName>
    </submittedName>
</protein>
<dbReference type="AlphaFoldDB" id="A0A5B7EJK3"/>